<dbReference type="RefSeq" id="WP_413782392.1">
    <property type="nucleotide sequence ID" value="NZ_JAUOZS010000001.1"/>
</dbReference>
<accession>A0ABU3P4K8</accession>
<dbReference type="EMBL" id="JAUOZS010000001">
    <property type="protein sequence ID" value="MDT8903953.1"/>
    <property type="molecule type" value="Genomic_DNA"/>
</dbReference>
<protein>
    <submittedName>
        <fullName evidence="2">MAE_28990/MAE_18760 family HEPN-like nuclease</fullName>
    </submittedName>
</protein>
<feature type="domain" description="RiboL-PSP-HEPN" evidence="1">
    <location>
        <begin position="13"/>
        <end position="202"/>
    </location>
</feature>
<gene>
    <name evidence="2" type="ORF">Q4T40_22195</name>
</gene>
<dbReference type="InterPro" id="IPR041519">
    <property type="entry name" value="HEPN_RiboL-PSP"/>
</dbReference>
<sequence length="215" mass="25326">MTEQNLGNILVAERDWRMQEMEFCKKIPFLYTTQNFRQHIDQFWRLCVPIIYAHWEGFVVAAMKSVVDYVNDIQVPYYMAPKHMVLLDNKARFGYLQGNCTLEQQSRFLDEFLQAQANGIHINRALISANSKLNYVQLEKMLAYFGIELSPALVSNKQGIEKLVWYRNSIAHGENSIQVTQKEIEYFIDCIIKCVDEIIILLLRYITELNHMLHR</sequence>
<comment type="caution">
    <text evidence="2">The sequence shown here is derived from an EMBL/GenBank/DDBJ whole genome shotgun (WGS) entry which is preliminary data.</text>
</comment>
<evidence type="ECO:0000313" key="2">
    <source>
        <dbReference type="EMBL" id="MDT8903953.1"/>
    </source>
</evidence>
<dbReference type="Proteomes" id="UP001254848">
    <property type="component" value="Unassembled WGS sequence"/>
</dbReference>
<keyword evidence="3" id="KW-1185">Reference proteome</keyword>
<proteinExistence type="predicted"/>
<evidence type="ECO:0000259" key="1">
    <source>
        <dbReference type="Pfam" id="PF18735"/>
    </source>
</evidence>
<reference evidence="2 3" key="1">
    <citation type="submission" date="2023-07" db="EMBL/GenBank/DDBJ databases">
        <title>The novel representative of Negativicutes class, Anaeroselena agilis gen. nov. sp. nov.</title>
        <authorList>
            <person name="Prokofeva M.I."/>
            <person name="Elcheninov A.G."/>
            <person name="Klyukina A."/>
            <person name="Kublanov I.V."/>
            <person name="Frolov E.N."/>
            <person name="Podosokorskaya O.A."/>
        </authorList>
    </citation>
    <scope>NUCLEOTIDE SEQUENCE [LARGE SCALE GENOMIC DNA]</scope>
    <source>
        <strain evidence="2 3">4137-cl</strain>
    </source>
</reference>
<organism evidence="2 3">
    <name type="scientific">Anaeroselena agilis</name>
    <dbReference type="NCBI Taxonomy" id="3063788"/>
    <lineage>
        <taxon>Bacteria</taxon>
        <taxon>Bacillati</taxon>
        <taxon>Bacillota</taxon>
        <taxon>Negativicutes</taxon>
        <taxon>Acetonemataceae</taxon>
        <taxon>Anaeroselena</taxon>
    </lineage>
</organism>
<evidence type="ECO:0000313" key="3">
    <source>
        <dbReference type="Proteomes" id="UP001254848"/>
    </source>
</evidence>
<dbReference type="Pfam" id="PF18735">
    <property type="entry name" value="HEPN_RiboL-PSP"/>
    <property type="match status" value="1"/>
</dbReference>
<name>A0ABU3P4K8_9FIRM</name>